<dbReference type="CDD" id="cd00201">
    <property type="entry name" value="WW"/>
    <property type="match status" value="1"/>
</dbReference>
<dbReference type="SMART" id="SM00456">
    <property type="entry name" value="WW"/>
    <property type="match status" value="1"/>
</dbReference>
<protein>
    <recommendedName>
        <fullName evidence="1">WW domain-containing protein</fullName>
    </recommendedName>
</protein>
<dbReference type="EMBL" id="JAOTPV010000024">
    <property type="protein sequence ID" value="KAJ4470796.1"/>
    <property type="molecule type" value="Genomic_DNA"/>
</dbReference>
<dbReference type="AlphaFoldDB" id="A0A9W9A1H1"/>
<dbReference type="Proteomes" id="UP001150266">
    <property type="component" value="Unassembled WGS sequence"/>
</dbReference>
<keyword evidence="3" id="KW-1185">Reference proteome</keyword>
<reference evidence="2" key="1">
    <citation type="submission" date="2022-08" db="EMBL/GenBank/DDBJ databases">
        <title>A Global Phylogenomic Analysis of the Shiitake Genus Lentinula.</title>
        <authorList>
            <consortium name="DOE Joint Genome Institute"/>
            <person name="Sierra-Patev S."/>
            <person name="Min B."/>
            <person name="Naranjo-Ortiz M."/>
            <person name="Looney B."/>
            <person name="Konkel Z."/>
            <person name="Slot J.C."/>
            <person name="Sakamoto Y."/>
            <person name="Steenwyk J.L."/>
            <person name="Rokas A."/>
            <person name="Carro J."/>
            <person name="Camarero S."/>
            <person name="Ferreira P."/>
            <person name="Molpeceres G."/>
            <person name="Ruiz-Duenas F.J."/>
            <person name="Serrano A."/>
            <person name="Henrissat B."/>
            <person name="Drula E."/>
            <person name="Hughes K.W."/>
            <person name="Mata J.L."/>
            <person name="Ishikawa N.K."/>
            <person name="Vargas-Isla R."/>
            <person name="Ushijima S."/>
            <person name="Smith C.A."/>
            <person name="Ahrendt S."/>
            <person name="Andreopoulos W."/>
            <person name="He G."/>
            <person name="Labutti K."/>
            <person name="Lipzen A."/>
            <person name="Ng V."/>
            <person name="Riley R."/>
            <person name="Sandor L."/>
            <person name="Barry K."/>
            <person name="Martinez A.T."/>
            <person name="Xiao Y."/>
            <person name="Gibbons J.G."/>
            <person name="Terashima K."/>
            <person name="Grigoriev I.V."/>
            <person name="Hibbett D.S."/>
        </authorList>
    </citation>
    <scope>NUCLEOTIDE SEQUENCE</scope>
    <source>
        <strain evidence="2">JLM2183</strain>
    </source>
</reference>
<dbReference type="Gene3D" id="2.20.70.10">
    <property type="match status" value="1"/>
</dbReference>
<dbReference type="PROSITE" id="PS01159">
    <property type="entry name" value="WW_DOMAIN_1"/>
    <property type="match status" value="1"/>
</dbReference>
<proteinExistence type="predicted"/>
<gene>
    <name evidence="2" type="ORF">J3R30DRAFT_1122144</name>
</gene>
<sequence>MTGWEIRLPNSRGIPFFFNTETKESTWNCPPGITREELKELPGPNLSLSRLQEFPVGQIRVSHLLVKHSGSRRPSTGRRLILLAPRTKLSKC</sequence>
<evidence type="ECO:0000313" key="3">
    <source>
        <dbReference type="Proteomes" id="UP001150266"/>
    </source>
</evidence>
<dbReference type="InterPro" id="IPR001202">
    <property type="entry name" value="WW_dom"/>
</dbReference>
<comment type="caution">
    <text evidence="2">The sequence shown here is derived from an EMBL/GenBank/DDBJ whole genome shotgun (WGS) entry which is preliminary data.</text>
</comment>
<dbReference type="PROSITE" id="PS50020">
    <property type="entry name" value="WW_DOMAIN_2"/>
    <property type="match status" value="1"/>
</dbReference>
<dbReference type="InterPro" id="IPR036020">
    <property type="entry name" value="WW_dom_sf"/>
</dbReference>
<dbReference type="OrthoDB" id="2530521at2759"/>
<evidence type="ECO:0000313" key="2">
    <source>
        <dbReference type="EMBL" id="KAJ4470796.1"/>
    </source>
</evidence>
<name>A0A9W9A1H1_9AGAR</name>
<accession>A0A9W9A1H1</accession>
<dbReference type="SUPFAM" id="SSF51045">
    <property type="entry name" value="WW domain"/>
    <property type="match status" value="1"/>
</dbReference>
<organism evidence="2 3">
    <name type="scientific">Lentinula aciculospora</name>
    <dbReference type="NCBI Taxonomy" id="153920"/>
    <lineage>
        <taxon>Eukaryota</taxon>
        <taxon>Fungi</taxon>
        <taxon>Dikarya</taxon>
        <taxon>Basidiomycota</taxon>
        <taxon>Agaricomycotina</taxon>
        <taxon>Agaricomycetes</taxon>
        <taxon>Agaricomycetidae</taxon>
        <taxon>Agaricales</taxon>
        <taxon>Marasmiineae</taxon>
        <taxon>Omphalotaceae</taxon>
        <taxon>Lentinula</taxon>
    </lineage>
</organism>
<dbReference type="Pfam" id="PF00397">
    <property type="entry name" value="WW"/>
    <property type="match status" value="1"/>
</dbReference>
<evidence type="ECO:0000259" key="1">
    <source>
        <dbReference type="PROSITE" id="PS50020"/>
    </source>
</evidence>
<feature type="domain" description="WW" evidence="1">
    <location>
        <begin position="1"/>
        <end position="32"/>
    </location>
</feature>